<dbReference type="AlphaFoldDB" id="A0A2W5SF10"/>
<dbReference type="Gene3D" id="2.40.160.20">
    <property type="match status" value="1"/>
</dbReference>
<gene>
    <name evidence="4" type="ORF">DI533_01960</name>
</gene>
<name>A0A2W5SF10_CERSP</name>
<dbReference type="Proteomes" id="UP000248975">
    <property type="component" value="Unassembled WGS sequence"/>
</dbReference>
<dbReference type="InterPro" id="IPR011250">
    <property type="entry name" value="OMP/PagP_B-barrel"/>
</dbReference>
<feature type="domain" description="Outer membrane protein beta-barrel" evidence="3">
    <location>
        <begin position="37"/>
        <end position="196"/>
    </location>
</feature>
<dbReference type="InterPro" id="IPR027385">
    <property type="entry name" value="Beta-barrel_OMP"/>
</dbReference>
<sequence length="196" mass="20409">MKNLAYVILGSSLLAPMAAMAGGPVTPVEEPVVAAPVIVQARPDGNWTGGYGGLTLGYADIGSSGDFENGSGMIGGILGGYRYDFGQAVVGGEIDWQKADIDLANNTGSLDSLGHVKLQLGYDLGRTLVYGTAGWAYADASSGSDWGYFGGVGADYAVNDRWVVGGEVLQHRFDDFNGSGQGFDTTTVSARVSYRF</sequence>
<evidence type="ECO:0000313" key="4">
    <source>
        <dbReference type="EMBL" id="PZQ99462.1"/>
    </source>
</evidence>
<comment type="caution">
    <text evidence="4">The sequence shown here is derived from an EMBL/GenBank/DDBJ whole genome shotgun (WGS) entry which is preliminary data.</text>
</comment>
<dbReference type="EMBL" id="QFQS01000001">
    <property type="protein sequence ID" value="PZQ99462.1"/>
    <property type="molecule type" value="Genomic_DNA"/>
</dbReference>
<dbReference type="SUPFAM" id="SSF56925">
    <property type="entry name" value="OMPA-like"/>
    <property type="match status" value="1"/>
</dbReference>
<dbReference type="Pfam" id="PF13505">
    <property type="entry name" value="OMP_b-brl"/>
    <property type="match status" value="1"/>
</dbReference>
<reference evidence="4 5" key="1">
    <citation type="submission" date="2017-08" db="EMBL/GenBank/DDBJ databases">
        <title>Infants hospitalized years apart are colonized by the same room-sourced microbial strains.</title>
        <authorList>
            <person name="Brooks B."/>
            <person name="Olm M.R."/>
            <person name="Firek B.A."/>
            <person name="Baker R."/>
            <person name="Thomas B.C."/>
            <person name="Morowitz M.J."/>
            <person name="Banfield J.F."/>
        </authorList>
    </citation>
    <scope>NUCLEOTIDE SEQUENCE [LARGE SCALE GENOMIC DNA]</scope>
    <source>
        <strain evidence="4">S2_003_000_R2_11</strain>
    </source>
</reference>
<proteinExistence type="predicted"/>
<keyword evidence="1 2" id="KW-0732">Signal</keyword>
<organism evidence="4 5">
    <name type="scientific">Cereibacter sphaeroides</name>
    <name type="common">Rhodobacter sphaeroides</name>
    <dbReference type="NCBI Taxonomy" id="1063"/>
    <lineage>
        <taxon>Bacteria</taxon>
        <taxon>Pseudomonadati</taxon>
        <taxon>Pseudomonadota</taxon>
        <taxon>Alphaproteobacteria</taxon>
        <taxon>Rhodobacterales</taxon>
        <taxon>Paracoccaceae</taxon>
        <taxon>Cereibacter</taxon>
    </lineage>
</organism>
<protein>
    <recommendedName>
        <fullName evidence="3">Outer membrane protein beta-barrel domain-containing protein</fullName>
    </recommendedName>
</protein>
<evidence type="ECO:0000313" key="5">
    <source>
        <dbReference type="Proteomes" id="UP000248975"/>
    </source>
</evidence>
<evidence type="ECO:0000259" key="3">
    <source>
        <dbReference type="Pfam" id="PF13505"/>
    </source>
</evidence>
<feature type="signal peptide" evidence="2">
    <location>
        <begin position="1"/>
        <end position="21"/>
    </location>
</feature>
<accession>A0A2W5SF10</accession>
<feature type="chain" id="PRO_5016071684" description="Outer membrane protein beta-barrel domain-containing protein" evidence="2">
    <location>
        <begin position="22"/>
        <end position="196"/>
    </location>
</feature>
<evidence type="ECO:0000256" key="2">
    <source>
        <dbReference type="SAM" id="SignalP"/>
    </source>
</evidence>
<evidence type="ECO:0000256" key="1">
    <source>
        <dbReference type="ARBA" id="ARBA00022729"/>
    </source>
</evidence>